<dbReference type="GeneID" id="7827096"/>
<dbReference type="HOGENOM" id="CLU_303577_0_0_1"/>
<dbReference type="RefSeq" id="XP_001014903.2">
    <property type="nucleotide sequence ID" value="XM_001014903.2"/>
</dbReference>
<organism evidence="3 4">
    <name type="scientific">Tetrahymena thermophila (strain SB210)</name>
    <dbReference type="NCBI Taxonomy" id="312017"/>
    <lineage>
        <taxon>Eukaryota</taxon>
        <taxon>Sar</taxon>
        <taxon>Alveolata</taxon>
        <taxon>Ciliophora</taxon>
        <taxon>Intramacronucleata</taxon>
        <taxon>Oligohymenophorea</taxon>
        <taxon>Hymenostomatida</taxon>
        <taxon>Tetrahymenina</taxon>
        <taxon>Tetrahymenidae</taxon>
        <taxon>Tetrahymena</taxon>
    </lineage>
</organism>
<reference evidence="4" key="1">
    <citation type="journal article" date="2006" name="PLoS Biol.">
        <title>Macronuclear genome sequence of the ciliate Tetrahymena thermophila, a model eukaryote.</title>
        <authorList>
            <person name="Eisen J.A."/>
            <person name="Coyne R.S."/>
            <person name="Wu M."/>
            <person name="Wu D."/>
            <person name="Thiagarajan M."/>
            <person name="Wortman J.R."/>
            <person name="Badger J.H."/>
            <person name="Ren Q."/>
            <person name="Amedeo P."/>
            <person name="Jones K.M."/>
            <person name="Tallon L.J."/>
            <person name="Delcher A.L."/>
            <person name="Salzberg S.L."/>
            <person name="Silva J.C."/>
            <person name="Haas B.J."/>
            <person name="Majoros W.H."/>
            <person name="Farzad M."/>
            <person name="Carlton J.M."/>
            <person name="Smith R.K. Jr."/>
            <person name="Garg J."/>
            <person name="Pearlman R.E."/>
            <person name="Karrer K.M."/>
            <person name="Sun L."/>
            <person name="Manning G."/>
            <person name="Elde N.C."/>
            <person name="Turkewitz A.P."/>
            <person name="Asai D.J."/>
            <person name="Wilkes D.E."/>
            <person name="Wang Y."/>
            <person name="Cai H."/>
            <person name="Collins K."/>
            <person name="Stewart B.A."/>
            <person name="Lee S.R."/>
            <person name="Wilamowska K."/>
            <person name="Weinberg Z."/>
            <person name="Ruzzo W.L."/>
            <person name="Wloga D."/>
            <person name="Gaertig J."/>
            <person name="Frankel J."/>
            <person name="Tsao C.-C."/>
            <person name="Gorovsky M.A."/>
            <person name="Keeling P.J."/>
            <person name="Waller R.F."/>
            <person name="Patron N.J."/>
            <person name="Cherry J.M."/>
            <person name="Stover N.A."/>
            <person name="Krieger C.J."/>
            <person name="del Toro C."/>
            <person name="Ryder H.F."/>
            <person name="Williamson S.C."/>
            <person name="Barbeau R.A."/>
            <person name="Hamilton E.P."/>
            <person name="Orias E."/>
        </authorList>
    </citation>
    <scope>NUCLEOTIDE SEQUENCE [LARGE SCALE GENOMIC DNA]</scope>
    <source>
        <strain evidence="4">SB210</strain>
    </source>
</reference>
<name>Q23CY3_TETTS</name>
<accession>Q23CY3</accession>
<dbReference type="STRING" id="312017.Q23CY3"/>
<feature type="region of interest" description="Disordered" evidence="2">
    <location>
        <begin position="947"/>
        <end position="973"/>
    </location>
</feature>
<evidence type="ECO:0000256" key="1">
    <source>
        <dbReference type="SAM" id="Coils"/>
    </source>
</evidence>
<feature type="compositionally biased region" description="Low complexity" evidence="2">
    <location>
        <begin position="853"/>
        <end position="870"/>
    </location>
</feature>
<feature type="region of interest" description="Disordered" evidence="2">
    <location>
        <begin position="850"/>
        <end position="870"/>
    </location>
</feature>
<dbReference type="Proteomes" id="UP000009168">
    <property type="component" value="Unassembled WGS sequence"/>
</dbReference>
<feature type="compositionally biased region" description="Basic and acidic residues" evidence="2">
    <location>
        <begin position="758"/>
        <end position="782"/>
    </location>
</feature>
<protein>
    <submittedName>
        <fullName evidence="3">Uncharacterized protein</fullName>
    </submittedName>
</protein>
<evidence type="ECO:0000256" key="2">
    <source>
        <dbReference type="SAM" id="MobiDB-lite"/>
    </source>
</evidence>
<keyword evidence="4" id="KW-1185">Reference proteome</keyword>
<feature type="region of interest" description="Disordered" evidence="2">
    <location>
        <begin position="758"/>
        <end position="788"/>
    </location>
</feature>
<dbReference type="InParanoid" id="Q23CY3"/>
<gene>
    <name evidence="3" type="ORF">TTHERM_00052070</name>
</gene>
<evidence type="ECO:0000313" key="4">
    <source>
        <dbReference type="Proteomes" id="UP000009168"/>
    </source>
</evidence>
<dbReference type="EMBL" id="GG662712">
    <property type="protein sequence ID" value="EAR94423.2"/>
    <property type="molecule type" value="Genomic_DNA"/>
</dbReference>
<keyword evidence="1" id="KW-0175">Coiled coil</keyword>
<dbReference type="KEGG" id="tet:TTHERM_00052070"/>
<evidence type="ECO:0000313" key="3">
    <source>
        <dbReference type="EMBL" id="EAR94423.2"/>
    </source>
</evidence>
<feature type="compositionally biased region" description="Low complexity" evidence="2">
    <location>
        <begin position="953"/>
        <end position="968"/>
    </location>
</feature>
<sequence>MITYSYLIEKRLNILKQLTYNHQVIGRTLKQNQFKYIKNQQQIQIIYIKKLLIDKSNLSNFNQQKFILDFVQHLNFCQNFSIIKLLQLHITSLIQQYIKLKLNNSYKYIYVQIKIILYIFPKIGLNYLVQQKVFGKIIQNLDYIKKKSAVDKDKQQNEFEKISEKFNEKFLNQMKLDGEIVDIGQKIIDSLEDIENKSKRINLEDLTLLQYMFHSTYSVFLQANVCYSYSEGQIQKRSYYIAFLIGYAFHFSQKLQQIEELIKTGRRSETSQQESDQEQKSKNTYFKNMHRYIYDQNIHHKKVQNNLQYEMMANEQLFQYLNELQQQYQQQDENNIQIKMKTQIDYYLLGINILFQQSDSINQMKLNRNVQFKRIFQEIIYLQYYLGNAIHYLNIKYLEKDGFFIKFQNEMQNLQNQDRFNFLEVFERQQKNTGIFIDIIYDEKTKKTQILPVIVPYIRIGEQDEDCMQSQNTNQDQNQESEKKFNMIFFQKFYKEEQQGNKKYSNQNCQLSMKKDIVGIQYKQKEIMDNIKKGQQLVLPSNINFTYGGLFYSLFWNNFLTTIHGNILEPQIYLFQNYCKDIQFKNQQYRMNHDTDSQENQDLEVFNQCRKIQNFMLYEQAKFFIQQCKQSKYGNAQIFSLIIKYLLEKIVINENKISLFKYPEINVDVDKSKLLKEIQFIQKRINQIVQNDIDINFIDNQNIYEINMRQNILLQWNHLLVQQTRKLEWLNRSFIKKMKFYGPEEYLGIEFEKKQEIESKENQKKPKNQVEKEIQVDKDSKKQKPLPINKVIKKDEKIKSVYKNFKRFVIDNDQGTTMNQIDNDLDVNNQIQLQQTQFLENLPLQQEQLGNAQNDQPNNNQDEQPNNQQQPQNIQNINMAYGFSDLDIAPDGQQQEWIYEMQFPENFQQQQQVNIYGIAPVENIVPEGQQQYWVYELQFLDEQEIDDQHEESQQIQLQQIQQTEQGNQAPQMEEEEEEKYEVQYNFDNDFHTQIIYGTPYNNENYQNQMTSYQDRTTNYNYNNELQQQNNLCISQFEFNPLNFLDGDNKYD</sequence>
<feature type="coiled-coil region" evidence="1">
    <location>
        <begin position="314"/>
        <end position="341"/>
    </location>
</feature>
<dbReference type="AlphaFoldDB" id="Q23CY3"/>
<proteinExistence type="predicted"/>